<evidence type="ECO:0000313" key="2">
    <source>
        <dbReference type="Proteomes" id="UP000275408"/>
    </source>
</evidence>
<reference evidence="1 2" key="1">
    <citation type="journal article" date="2018" name="Sci. Rep.">
        <title>Comparative analysis of the Pocillopora damicornis genome highlights role of immune system in coral evolution.</title>
        <authorList>
            <person name="Cunning R."/>
            <person name="Bay R.A."/>
            <person name="Gillette P."/>
            <person name="Baker A.C."/>
            <person name="Traylor-Knowles N."/>
        </authorList>
    </citation>
    <scope>NUCLEOTIDE SEQUENCE [LARGE SCALE GENOMIC DNA]</scope>
    <source>
        <strain evidence="1">RSMAS</strain>
        <tissue evidence="1">Whole animal</tissue>
    </source>
</reference>
<dbReference type="STRING" id="46731.A0A3M6U1I0"/>
<gene>
    <name evidence="1" type="ORF">pdam_00002191</name>
</gene>
<dbReference type="Proteomes" id="UP000275408">
    <property type="component" value="Unassembled WGS sequence"/>
</dbReference>
<sequence length="188" mass="20712">MFSMSTIPDKSPAEFSSLTMAESSMSVNNLMNVLQNLTSNLSRLTQGSEAQTTAPADLKEDLLHQDDTSDEEHNIDKQQDSGDITAVVNSCTLNSSKKNMVSDGHSSLEAQSQNNTIKSLIQVYQPNTKKFSAIKDKIAELTKTLLMGGLLANTAKENTKKYTPQENIKFLSVSSVNEEVWDLLPWHS</sequence>
<protein>
    <submittedName>
        <fullName evidence="1">Uncharacterized protein</fullName>
    </submittedName>
</protein>
<proteinExistence type="predicted"/>
<keyword evidence="2" id="KW-1185">Reference proteome</keyword>
<accession>A0A3M6U1I0</accession>
<dbReference type="EMBL" id="RCHS01002416">
    <property type="protein sequence ID" value="RMX47482.1"/>
    <property type="molecule type" value="Genomic_DNA"/>
</dbReference>
<dbReference type="AlphaFoldDB" id="A0A3M6U1I0"/>
<evidence type="ECO:0000313" key="1">
    <source>
        <dbReference type="EMBL" id="RMX47482.1"/>
    </source>
</evidence>
<name>A0A3M6U1I0_POCDA</name>
<organism evidence="1 2">
    <name type="scientific">Pocillopora damicornis</name>
    <name type="common">Cauliflower coral</name>
    <name type="synonym">Millepora damicornis</name>
    <dbReference type="NCBI Taxonomy" id="46731"/>
    <lineage>
        <taxon>Eukaryota</taxon>
        <taxon>Metazoa</taxon>
        <taxon>Cnidaria</taxon>
        <taxon>Anthozoa</taxon>
        <taxon>Hexacorallia</taxon>
        <taxon>Scleractinia</taxon>
        <taxon>Astrocoeniina</taxon>
        <taxon>Pocilloporidae</taxon>
        <taxon>Pocillopora</taxon>
    </lineage>
</organism>
<comment type="caution">
    <text evidence="1">The sequence shown here is derived from an EMBL/GenBank/DDBJ whole genome shotgun (WGS) entry which is preliminary data.</text>
</comment>